<feature type="transmembrane region" description="Helical" evidence="9">
    <location>
        <begin position="107"/>
        <end position="131"/>
    </location>
</feature>
<sequence>MLPVSSKLGKREYQSYGEGNWNLILQAFPSLLCGMAGCIYAGWMLDEIQNWQVFVQISELFILVPILLNLKGNLEMNLAARLSTAANLGELDKPSSKRRSLIVGNMMLIQLQSVVVGGVAGCFSIFMANLINPSSNTAAEMLLVVTSSIMCASVSSLILGAFMCAVVIYSRKLNINPDNVASPLAASFGDIIALTLFAGFSRGFLVVIDTHICIVILILSLLTIPVWTHLILANEHVKGLLFVGWSPIFGALIISSFSGLVLERFINQYPELALYSPVLTGVAGNVASIYASRISTALHGARYENHSRAMMVLFGLNVPAQWLFLVSIVALGLGTGVVSIPLFILYTFTSVSLVAALLLLTEWLTFYLWNHRLDPDNYIMPIITAVGDLMGTVMLVFTLMSISDGW</sequence>
<feature type="transmembrane region" description="Helical" evidence="9">
    <location>
        <begin position="343"/>
        <end position="366"/>
    </location>
</feature>
<keyword evidence="6 9" id="KW-1133">Transmembrane helix</keyword>
<feature type="transmembrane region" description="Helical" evidence="9">
    <location>
        <begin position="143"/>
        <end position="168"/>
    </location>
</feature>
<dbReference type="GO" id="GO:0008324">
    <property type="term" value="F:monoatomic cation transmembrane transporter activity"/>
    <property type="evidence" value="ECO:0007669"/>
    <property type="project" value="InterPro"/>
</dbReference>
<dbReference type="PANTHER" id="PTHR16228">
    <property type="entry name" value="DIVALENT CATION TRANSPORTER SOLUTE CARRIER FAMILY 41"/>
    <property type="match status" value="1"/>
</dbReference>
<comment type="caution">
    <text evidence="11">The sequence shown here is derived from an EMBL/GenBank/DDBJ whole genome shotgun (WGS) entry which is preliminary data.</text>
</comment>
<keyword evidence="8 9" id="KW-0472">Membrane</keyword>
<evidence type="ECO:0000256" key="7">
    <source>
        <dbReference type="ARBA" id="ARBA00023065"/>
    </source>
</evidence>
<reference evidence="11 12" key="1">
    <citation type="submission" date="2016-07" db="EMBL/GenBank/DDBJ databases">
        <title>Pervasive Adenine N6-methylation of Active Genes in Fungi.</title>
        <authorList>
            <consortium name="DOE Joint Genome Institute"/>
            <person name="Mondo S.J."/>
            <person name="Dannebaum R.O."/>
            <person name="Kuo R.C."/>
            <person name="Labutti K."/>
            <person name="Haridas S."/>
            <person name="Kuo A."/>
            <person name="Salamov A."/>
            <person name="Ahrendt S.R."/>
            <person name="Lipzen A."/>
            <person name="Sullivan W."/>
            <person name="Andreopoulos W.B."/>
            <person name="Clum A."/>
            <person name="Lindquist E."/>
            <person name="Daum C."/>
            <person name="Ramamoorthy G.K."/>
            <person name="Gryganskyi A."/>
            <person name="Culley D."/>
            <person name="Magnuson J.K."/>
            <person name="James T.Y."/>
            <person name="O'Malley M.A."/>
            <person name="Stajich J.E."/>
            <person name="Spatafora J.W."/>
            <person name="Visel A."/>
            <person name="Grigoriev I.V."/>
        </authorList>
    </citation>
    <scope>NUCLEOTIDE SEQUENCE [LARGE SCALE GENOMIC DNA]</scope>
    <source>
        <strain evidence="11 12">CBS 931.73</strain>
    </source>
</reference>
<evidence type="ECO:0000256" key="9">
    <source>
        <dbReference type="SAM" id="Phobius"/>
    </source>
</evidence>
<proteinExistence type="inferred from homology"/>
<feature type="transmembrane region" description="Helical" evidence="9">
    <location>
        <begin position="312"/>
        <end position="337"/>
    </location>
</feature>
<gene>
    <name evidence="11" type="ORF">K493DRAFT_353656</name>
</gene>
<dbReference type="SUPFAM" id="SSF161093">
    <property type="entry name" value="MgtE membrane domain-like"/>
    <property type="match status" value="2"/>
</dbReference>
<keyword evidence="4 9" id="KW-0812">Transmembrane</keyword>
<keyword evidence="7" id="KW-0406">Ion transport</keyword>
<dbReference type="InParanoid" id="A0A1Y1Y608"/>
<evidence type="ECO:0000256" key="8">
    <source>
        <dbReference type="ARBA" id="ARBA00023136"/>
    </source>
</evidence>
<dbReference type="EMBL" id="MCFE01000245">
    <property type="protein sequence ID" value="ORX93136.1"/>
    <property type="molecule type" value="Genomic_DNA"/>
</dbReference>
<dbReference type="AlphaFoldDB" id="A0A1Y1Y608"/>
<dbReference type="InterPro" id="IPR036739">
    <property type="entry name" value="SLC41_membr_dom_sf"/>
</dbReference>
<keyword evidence="3" id="KW-0813">Transport</keyword>
<organism evidence="11 12">
    <name type="scientific">Basidiobolus meristosporus CBS 931.73</name>
    <dbReference type="NCBI Taxonomy" id="1314790"/>
    <lineage>
        <taxon>Eukaryota</taxon>
        <taxon>Fungi</taxon>
        <taxon>Fungi incertae sedis</taxon>
        <taxon>Zoopagomycota</taxon>
        <taxon>Entomophthoromycotina</taxon>
        <taxon>Basidiobolomycetes</taxon>
        <taxon>Basidiobolales</taxon>
        <taxon>Basidiobolaceae</taxon>
        <taxon>Basidiobolus</taxon>
    </lineage>
</organism>
<feature type="transmembrane region" description="Helical" evidence="9">
    <location>
        <begin position="204"/>
        <end position="227"/>
    </location>
</feature>
<evidence type="ECO:0000259" key="10">
    <source>
        <dbReference type="Pfam" id="PF01769"/>
    </source>
</evidence>
<feature type="transmembrane region" description="Helical" evidence="9">
    <location>
        <begin position="180"/>
        <end position="198"/>
    </location>
</feature>
<dbReference type="OrthoDB" id="666972at2759"/>
<dbReference type="Gene3D" id="1.10.357.20">
    <property type="entry name" value="SLC41 divalent cation transporters, integral membrane domain"/>
    <property type="match status" value="2"/>
</dbReference>
<dbReference type="FunFam" id="1.10.357.20:FF:000001">
    <property type="entry name" value="Solute carrier family 41 member 2"/>
    <property type="match status" value="1"/>
</dbReference>
<feature type="domain" description="SLC41A/MgtE integral membrane" evidence="10">
    <location>
        <begin position="64"/>
        <end position="199"/>
    </location>
</feature>
<feature type="transmembrane region" description="Helical" evidence="9">
    <location>
        <begin position="21"/>
        <end position="45"/>
    </location>
</feature>
<feature type="transmembrane region" description="Helical" evidence="9">
    <location>
        <begin position="378"/>
        <end position="402"/>
    </location>
</feature>
<evidence type="ECO:0000256" key="5">
    <source>
        <dbReference type="ARBA" id="ARBA00022842"/>
    </source>
</evidence>
<dbReference type="PANTHER" id="PTHR16228:SF7">
    <property type="entry name" value="SLC41A_MGTE INTEGRAL MEMBRANE DOMAIN-CONTAINING PROTEIN"/>
    <property type="match status" value="1"/>
</dbReference>
<dbReference type="Proteomes" id="UP000193498">
    <property type="component" value="Unassembled WGS sequence"/>
</dbReference>
<evidence type="ECO:0000256" key="3">
    <source>
        <dbReference type="ARBA" id="ARBA00022448"/>
    </source>
</evidence>
<feature type="transmembrane region" description="Helical" evidence="9">
    <location>
        <begin position="272"/>
        <end position="291"/>
    </location>
</feature>
<evidence type="ECO:0000256" key="4">
    <source>
        <dbReference type="ARBA" id="ARBA00022692"/>
    </source>
</evidence>
<dbReference type="InterPro" id="IPR006667">
    <property type="entry name" value="SLC41_membr_dom"/>
</dbReference>
<evidence type="ECO:0000313" key="12">
    <source>
        <dbReference type="Proteomes" id="UP000193498"/>
    </source>
</evidence>
<evidence type="ECO:0000313" key="11">
    <source>
        <dbReference type="EMBL" id="ORX93136.1"/>
    </source>
</evidence>
<evidence type="ECO:0000256" key="6">
    <source>
        <dbReference type="ARBA" id="ARBA00022989"/>
    </source>
</evidence>
<name>A0A1Y1Y608_9FUNG</name>
<feature type="transmembrane region" description="Helical" evidence="9">
    <location>
        <begin position="239"/>
        <end position="260"/>
    </location>
</feature>
<protein>
    <submittedName>
        <fullName evidence="11">MgtE-domain-containing protein</fullName>
    </submittedName>
</protein>
<comment type="subcellular location">
    <subcellularLocation>
        <location evidence="1">Membrane</location>
        <topology evidence="1">Multi-pass membrane protein</topology>
    </subcellularLocation>
</comment>
<keyword evidence="12" id="KW-1185">Reference proteome</keyword>
<keyword evidence="5" id="KW-0460">Magnesium</keyword>
<dbReference type="InterPro" id="IPR045349">
    <property type="entry name" value="SLC41A1-3"/>
</dbReference>
<feature type="domain" description="SLC41A/MgtE integral membrane" evidence="10">
    <location>
        <begin position="277"/>
        <end position="397"/>
    </location>
</feature>
<feature type="transmembrane region" description="Helical" evidence="9">
    <location>
        <begin position="51"/>
        <end position="70"/>
    </location>
</feature>
<accession>A0A1Y1Y608</accession>
<dbReference type="GO" id="GO:0005886">
    <property type="term" value="C:plasma membrane"/>
    <property type="evidence" value="ECO:0007669"/>
    <property type="project" value="TreeGrafter"/>
</dbReference>
<dbReference type="Pfam" id="PF01769">
    <property type="entry name" value="MgtE"/>
    <property type="match status" value="2"/>
</dbReference>
<comment type="similarity">
    <text evidence="2">Belongs to the SLC41A transporter family.</text>
</comment>
<evidence type="ECO:0000256" key="2">
    <source>
        <dbReference type="ARBA" id="ARBA00009749"/>
    </source>
</evidence>
<evidence type="ECO:0000256" key="1">
    <source>
        <dbReference type="ARBA" id="ARBA00004141"/>
    </source>
</evidence>